<dbReference type="STRING" id="436010.A0A166NM78"/>
<dbReference type="AlphaFoldDB" id="A0A166NM78"/>
<evidence type="ECO:0000313" key="4">
    <source>
        <dbReference type="Proteomes" id="UP000076532"/>
    </source>
</evidence>
<evidence type="ECO:0000259" key="2">
    <source>
        <dbReference type="Pfam" id="PF23664"/>
    </source>
</evidence>
<dbReference type="Proteomes" id="UP000076532">
    <property type="component" value="Unassembled WGS sequence"/>
</dbReference>
<feature type="domain" description="Nucleoporin POM152 immunoglobulin-like" evidence="2">
    <location>
        <begin position="136"/>
        <end position="198"/>
    </location>
</feature>
<keyword evidence="4" id="KW-1185">Reference proteome</keyword>
<dbReference type="GO" id="GO:0070762">
    <property type="term" value="C:nuclear pore transmembrane ring"/>
    <property type="evidence" value="ECO:0007669"/>
    <property type="project" value="TreeGrafter"/>
</dbReference>
<dbReference type="GO" id="GO:0006999">
    <property type="term" value="P:nuclear pore organization"/>
    <property type="evidence" value="ECO:0007669"/>
    <property type="project" value="TreeGrafter"/>
</dbReference>
<dbReference type="GO" id="GO:0017056">
    <property type="term" value="F:structural constituent of nuclear pore"/>
    <property type="evidence" value="ECO:0007669"/>
    <property type="project" value="InterPro"/>
</dbReference>
<organism evidence="3 4">
    <name type="scientific">Athelia psychrophila</name>
    <dbReference type="NCBI Taxonomy" id="1759441"/>
    <lineage>
        <taxon>Eukaryota</taxon>
        <taxon>Fungi</taxon>
        <taxon>Dikarya</taxon>
        <taxon>Basidiomycota</taxon>
        <taxon>Agaricomycotina</taxon>
        <taxon>Agaricomycetes</taxon>
        <taxon>Agaricomycetidae</taxon>
        <taxon>Atheliales</taxon>
        <taxon>Atheliaceae</taxon>
        <taxon>Athelia</taxon>
    </lineage>
</organism>
<dbReference type="GO" id="GO:0006606">
    <property type="term" value="P:protein import into nucleus"/>
    <property type="evidence" value="ECO:0007669"/>
    <property type="project" value="TreeGrafter"/>
</dbReference>
<dbReference type="Pfam" id="PF23664">
    <property type="entry name" value="Ig_Pom152"/>
    <property type="match status" value="1"/>
</dbReference>
<evidence type="ECO:0000313" key="3">
    <source>
        <dbReference type="EMBL" id="KZP25163.1"/>
    </source>
</evidence>
<sequence length="202" mass="22744">MRPCWTPTVCRFRTASSARRHLCRSACRSVSRWARATLMISMLRGYAVQVPARGDAKKSRPWKKSLKTEKGKKGTMLNVNAPGEYTITGVKGKFYEEGVLAPENCNVLESNGVQQRLSGRRFMIALGIPACPPRPLHGSLPFQVYYRPPRDNKRARESHKTFPNSRGELTLQPERSGQYAHTFLSMSDSNYQKVELSGPSIN</sequence>
<accession>A0A166NM78</accession>
<reference evidence="3 4" key="1">
    <citation type="journal article" date="2016" name="Mol. Biol. Evol.">
        <title>Comparative Genomics of Early-Diverging Mushroom-Forming Fungi Provides Insights into the Origins of Lignocellulose Decay Capabilities.</title>
        <authorList>
            <person name="Nagy L.G."/>
            <person name="Riley R."/>
            <person name="Tritt A."/>
            <person name="Adam C."/>
            <person name="Daum C."/>
            <person name="Floudas D."/>
            <person name="Sun H."/>
            <person name="Yadav J.S."/>
            <person name="Pangilinan J."/>
            <person name="Larsson K.H."/>
            <person name="Matsuura K."/>
            <person name="Barry K."/>
            <person name="Labutti K."/>
            <person name="Kuo R."/>
            <person name="Ohm R.A."/>
            <person name="Bhattacharya S.S."/>
            <person name="Shirouzu T."/>
            <person name="Yoshinaga Y."/>
            <person name="Martin F.M."/>
            <person name="Grigoriev I.V."/>
            <person name="Hibbett D.S."/>
        </authorList>
    </citation>
    <scope>NUCLEOTIDE SEQUENCE [LARGE SCALE GENOMIC DNA]</scope>
    <source>
        <strain evidence="3 4">CBS 109695</strain>
    </source>
</reference>
<dbReference type="OrthoDB" id="5529162at2759"/>
<protein>
    <recommendedName>
        <fullName evidence="2">Nucleoporin POM152 immunoglobulin-like domain-containing protein</fullName>
    </recommendedName>
</protein>
<evidence type="ECO:0000256" key="1">
    <source>
        <dbReference type="SAM" id="MobiDB-lite"/>
    </source>
</evidence>
<feature type="region of interest" description="Disordered" evidence="1">
    <location>
        <begin position="150"/>
        <end position="169"/>
    </location>
</feature>
<gene>
    <name evidence="3" type="ORF">FIBSPDRAFT_394513</name>
</gene>
<dbReference type="InterPro" id="IPR037701">
    <property type="entry name" value="Pom152"/>
</dbReference>
<name>A0A166NM78_9AGAM</name>
<feature type="compositionally biased region" description="Basic and acidic residues" evidence="1">
    <location>
        <begin position="150"/>
        <end position="160"/>
    </location>
</feature>
<dbReference type="PANTHER" id="PTHR28206">
    <property type="entry name" value="NUCLEOPORIN POM152"/>
    <property type="match status" value="1"/>
</dbReference>
<dbReference type="InterPro" id="IPR056544">
    <property type="entry name" value="Ig_POM152"/>
</dbReference>
<dbReference type="EMBL" id="KV417522">
    <property type="protein sequence ID" value="KZP25163.1"/>
    <property type="molecule type" value="Genomic_DNA"/>
</dbReference>
<dbReference type="PANTHER" id="PTHR28206:SF1">
    <property type="entry name" value="NUCLEOPORIN POM152"/>
    <property type="match status" value="1"/>
</dbReference>
<proteinExistence type="predicted"/>